<feature type="region of interest" description="Disordered" evidence="1">
    <location>
        <begin position="1"/>
        <end position="21"/>
    </location>
</feature>
<proteinExistence type="predicted"/>
<sequence length="96" mass="10494">MLSSITTSTPLSFPPLSSSLLSEIPTPLDLIMTLNELDIEELSSEALGSSVVAVSDQWFAPAESLLKQHVCLFFAFHLCTHTYVAVLHELALSFRS</sequence>
<evidence type="ECO:0000256" key="1">
    <source>
        <dbReference type="SAM" id="MobiDB-lite"/>
    </source>
</evidence>
<dbReference type="AlphaFoldDB" id="A0A5B0MNH4"/>
<protein>
    <submittedName>
        <fullName evidence="2">Uncharacterized protein</fullName>
    </submittedName>
</protein>
<comment type="caution">
    <text evidence="2">The sequence shown here is derived from an EMBL/GenBank/DDBJ whole genome shotgun (WGS) entry which is preliminary data.</text>
</comment>
<reference evidence="2 3" key="1">
    <citation type="submission" date="2019-05" db="EMBL/GenBank/DDBJ databases">
        <title>Emergence of the Ug99 lineage of the wheat stem rust pathogen through somatic hybridization.</title>
        <authorList>
            <person name="Li F."/>
            <person name="Upadhyaya N.M."/>
            <person name="Sperschneider J."/>
            <person name="Matny O."/>
            <person name="Nguyen-Phuc H."/>
            <person name="Mago R."/>
            <person name="Raley C."/>
            <person name="Miller M.E."/>
            <person name="Silverstein K.A.T."/>
            <person name="Henningsen E."/>
            <person name="Hirsch C.D."/>
            <person name="Visser B."/>
            <person name="Pretorius Z.A."/>
            <person name="Steffenson B.J."/>
            <person name="Schwessinger B."/>
            <person name="Dodds P.N."/>
            <person name="Figueroa M."/>
        </authorList>
    </citation>
    <scope>NUCLEOTIDE SEQUENCE [LARGE SCALE GENOMIC DNA]</scope>
    <source>
        <strain evidence="2">21-0</strain>
    </source>
</reference>
<dbReference type="Gene3D" id="2.60.120.260">
    <property type="entry name" value="Galactose-binding domain-like"/>
    <property type="match status" value="1"/>
</dbReference>
<name>A0A5B0MNH4_PUCGR</name>
<keyword evidence="3" id="KW-1185">Reference proteome</keyword>
<dbReference type="Proteomes" id="UP000324748">
    <property type="component" value="Unassembled WGS sequence"/>
</dbReference>
<dbReference type="EMBL" id="VSWC01000144">
    <property type="protein sequence ID" value="KAA1077903.1"/>
    <property type="molecule type" value="Genomic_DNA"/>
</dbReference>
<evidence type="ECO:0000313" key="2">
    <source>
        <dbReference type="EMBL" id="KAA1077903.1"/>
    </source>
</evidence>
<evidence type="ECO:0000313" key="3">
    <source>
        <dbReference type="Proteomes" id="UP000324748"/>
    </source>
</evidence>
<gene>
    <name evidence="2" type="ORF">PGT21_023445</name>
</gene>
<accession>A0A5B0MNH4</accession>
<organism evidence="2 3">
    <name type="scientific">Puccinia graminis f. sp. tritici</name>
    <dbReference type="NCBI Taxonomy" id="56615"/>
    <lineage>
        <taxon>Eukaryota</taxon>
        <taxon>Fungi</taxon>
        <taxon>Dikarya</taxon>
        <taxon>Basidiomycota</taxon>
        <taxon>Pucciniomycotina</taxon>
        <taxon>Pucciniomycetes</taxon>
        <taxon>Pucciniales</taxon>
        <taxon>Pucciniaceae</taxon>
        <taxon>Puccinia</taxon>
    </lineage>
</organism>